<dbReference type="InterPro" id="IPR006094">
    <property type="entry name" value="Oxid_FAD_bind_N"/>
</dbReference>
<comment type="similarity">
    <text evidence="2">Belongs to the oxygen-dependent FAD-linked oxidoreductase family.</text>
</comment>
<keyword evidence="10" id="KW-1185">Reference proteome</keyword>
<dbReference type="InterPro" id="IPR016169">
    <property type="entry name" value="FAD-bd_PCMH_sub2"/>
</dbReference>
<dbReference type="Gene3D" id="3.30.43.10">
    <property type="entry name" value="Uridine Diphospho-n-acetylenolpyruvylglucosamine Reductase, domain 2"/>
    <property type="match status" value="1"/>
</dbReference>
<dbReference type="PANTHER" id="PTHR32448">
    <property type="entry name" value="OS08G0158400 PROTEIN"/>
    <property type="match status" value="1"/>
</dbReference>
<dbReference type="GO" id="GO:0071949">
    <property type="term" value="F:FAD binding"/>
    <property type="evidence" value="ECO:0007669"/>
    <property type="project" value="InterPro"/>
</dbReference>
<feature type="signal peptide" evidence="7">
    <location>
        <begin position="1"/>
        <end position="25"/>
    </location>
</feature>
<keyword evidence="3" id="KW-0285">Flavoprotein</keyword>
<protein>
    <recommendedName>
        <fullName evidence="8">FAD-binding PCMH-type domain-containing protein</fullName>
    </recommendedName>
</protein>
<feature type="chain" id="PRO_5043641859" description="FAD-binding PCMH-type domain-containing protein" evidence="7">
    <location>
        <begin position="26"/>
        <end position="476"/>
    </location>
</feature>
<dbReference type="SUPFAM" id="SSF56176">
    <property type="entry name" value="FAD-binding/transporter-associated domain-like"/>
    <property type="match status" value="1"/>
</dbReference>
<dbReference type="Pfam" id="PF08031">
    <property type="entry name" value="BBE"/>
    <property type="match status" value="1"/>
</dbReference>
<dbReference type="Gene3D" id="3.40.462.20">
    <property type="match status" value="1"/>
</dbReference>
<evidence type="ECO:0000256" key="3">
    <source>
        <dbReference type="ARBA" id="ARBA00022630"/>
    </source>
</evidence>
<evidence type="ECO:0000256" key="1">
    <source>
        <dbReference type="ARBA" id="ARBA00001974"/>
    </source>
</evidence>
<evidence type="ECO:0000256" key="7">
    <source>
        <dbReference type="SAM" id="SignalP"/>
    </source>
</evidence>
<dbReference type="InterPro" id="IPR036318">
    <property type="entry name" value="FAD-bd_PCMH-like_sf"/>
</dbReference>
<evidence type="ECO:0000313" key="9">
    <source>
        <dbReference type="EMBL" id="KAG9438942.1"/>
    </source>
</evidence>
<evidence type="ECO:0000256" key="5">
    <source>
        <dbReference type="ARBA" id="ARBA00022827"/>
    </source>
</evidence>
<comment type="cofactor">
    <cofactor evidence="1">
        <name>FAD</name>
        <dbReference type="ChEBI" id="CHEBI:57692"/>
    </cofactor>
</comment>
<dbReference type="GO" id="GO:0016491">
    <property type="term" value="F:oxidoreductase activity"/>
    <property type="evidence" value="ECO:0007669"/>
    <property type="project" value="InterPro"/>
</dbReference>
<dbReference type="Pfam" id="PF01565">
    <property type="entry name" value="FAD_binding_4"/>
    <property type="match status" value="1"/>
</dbReference>
<keyword evidence="4 7" id="KW-0732">Signal</keyword>
<dbReference type="Proteomes" id="UP000825729">
    <property type="component" value="Unassembled WGS sequence"/>
</dbReference>
<proteinExistence type="inferred from homology"/>
<evidence type="ECO:0000313" key="10">
    <source>
        <dbReference type="Proteomes" id="UP000825729"/>
    </source>
</evidence>
<dbReference type="InterPro" id="IPR012951">
    <property type="entry name" value="BBE"/>
</dbReference>
<dbReference type="EMBL" id="JAINDJ010000008">
    <property type="protein sequence ID" value="KAG9438942.1"/>
    <property type="molecule type" value="Genomic_DNA"/>
</dbReference>
<organism evidence="9 10">
    <name type="scientific">Aristolochia fimbriata</name>
    <name type="common">White veined hardy Dutchman's pipe vine</name>
    <dbReference type="NCBI Taxonomy" id="158543"/>
    <lineage>
        <taxon>Eukaryota</taxon>
        <taxon>Viridiplantae</taxon>
        <taxon>Streptophyta</taxon>
        <taxon>Embryophyta</taxon>
        <taxon>Tracheophyta</taxon>
        <taxon>Spermatophyta</taxon>
        <taxon>Magnoliopsida</taxon>
        <taxon>Magnoliidae</taxon>
        <taxon>Piperales</taxon>
        <taxon>Aristolochiaceae</taxon>
        <taxon>Aristolochia</taxon>
    </lineage>
</organism>
<sequence>MNPLSSIISTLLFLFFLLPCSLLLADETLQGCFQDQLGSSSQEIVHTPNTDFYSSLFQLSIRNLRFASSSTSGPLLIVAPTNETHIQASIICCKKHGTQVRVRSGGHDFEGLSYTSADPFVLIDLSRLNSVSIDIEDGTPWAQAGATLGEVYYSIAEESSTLGFPAGYCHTVGVGGHLSGGGVGNMMRKYGLAADNILDAKMIDVNVRILDRIAMGEYPFWALRGGGGSSFGVIIFSWKIKLVPVPNTVTICNIAKNREEGATDLVYKWQNIASQIHENIYLAVTIQAANATDDQMTIRASFRALALWGANETLPVIHNHFPELGLEPKHCTEMGWIQSRLLYAGLPVGSPTKVLLDRSSPSGKGFLYNIQYLSGWQDSGEVKRKMRWVRKLYKYMTPYVSKFPRGQYINTKDLDLGKNDPVKPSYTEARVWGEKYFGANFRRLALVKDKIDPENFFRNEQIKHPTSSTGSVWYCC</sequence>
<keyword evidence="6" id="KW-0325">Glycoprotein</keyword>
<dbReference type="InterPro" id="IPR016166">
    <property type="entry name" value="FAD-bd_PCMH"/>
</dbReference>
<feature type="domain" description="FAD-binding PCMH-type" evidence="8">
    <location>
        <begin position="70"/>
        <end position="245"/>
    </location>
</feature>
<evidence type="ECO:0000259" key="8">
    <source>
        <dbReference type="PROSITE" id="PS51387"/>
    </source>
</evidence>
<dbReference type="PROSITE" id="PS51387">
    <property type="entry name" value="FAD_PCMH"/>
    <property type="match status" value="1"/>
</dbReference>
<dbReference type="AlphaFoldDB" id="A0AAV7DUG8"/>
<evidence type="ECO:0000256" key="4">
    <source>
        <dbReference type="ARBA" id="ARBA00022729"/>
    </source>
</evidence>
<dbReference type="Gene3D" id="3.30.465.10">
    <property type="match status" value="2"/>
</dbReference>
<evidence type="ECO:0000256" key="6">
    <source>
        <dbReference type="ARBA" id="ARBA00023180"/>
    </source>
</evidence>
<comment type="caution">
    <text evidence="9">The sequence shown here is derived from an EMBL/GenBank/DDBJ whole genome shotgun (WGS) entry which is preliminary data.</text>
</comment>
<reference evidence="9 10" key="1">
    <citation type="submission" date="2021-07" db="EMBL/GenBank/DDBJ databases">
        <title>The Aristolochia fimbriata genome: insights into angiosperm evolution, floral development and chemical biosynthesis.</title>
        <authorList>
            <person name="Jiao Y."/>
        </authorList>
    </citation>
    <scope>NUCLEOTIDE SEQUENCE [LARGE SCALE GENOMIC DNA]</scope>
    <source>
        <strain evidence="9">IBCAS-2021</strain>
        <tissue evidence="9">Leaf</tissue>
    </source>
</reference>
<dbReference type="InterPro" id="IPR016167">
    <property type="entry name" value="FAD-bd_PCMH_sub1"/>
</dbReference>
<evidence type="ECO:0000256" key="2">
    <source>
        <dbReference type="ARBA" id="ARBA00005466"/>
    </source>
</evidence>
<accession>A0AAV7DUG8</accession>
<keyword evidence="5" id="KW-0274">FAD</keyword>
<gene>
    <name evidence="9" type="ORF">H6P81_019107</name>
</gene>
<name>A0AAV7DUG8_ARIFI</name>